<dbReference type="Pfam" id="PF08398">
    <property type="entry name" value="Phospholip_A2_4"/>
    <property type="match status" value="1"/>
</dbReference>
<dbReference type="InParanoid" id="A0A6J2XGT8"/>
<dbReference type="RefSeq" id="XP_030750613.1">
    <property type="nucleotide sequence ID" value="XM_030894753.1"/>
</dbReference>
<evidence type="ECO:0000313" key="2">
    <source>
        <dbReference type="Proteomes" id="UP000504635"/>
    </source>
</evidence>
<accession>A0A6J2XGT8</accession>
<dbReference type="Pfam" id="PF00653">
    <property type="entry name" value="BIR"/>
    <property type="match status" value="1"/>
</dbReference>
<dbReference type="InterPro" id="IPR013607">
    <property type="entry name" value="Phospholipase_A2-like"/>
</dbReference>
<reference evidence="3" key="1">
    <citation type="submission" date="2025-08" db="UniProtKB">
        <authorList>
            <consortium name="RefSeq"/>
        </authorList>
    </citation>
    <scope>IDENTIFICATION</scope>
    <source>
        <tissue evidence="3">Gonads</tissue>
    </source>
</reference>
<dbReference type="GO" id="GO:0031398">
    <property type="term" value="P:positive regulation of protein ubiquitination"/>
    <property type="evidence" value="ECO:0007669"/>
    <property type="project" value="TreeGrafter"/>
</dbReference>
<dbReference type="GO" id="GO:0005634">
    <property type="term" value="C:nucleus"/>
    <property type="evidence" value="ECO:0007669"/>
    <property type="project" value="TreeGrafter"/>
</dbReference>
<dbReference type="GO" id="GO:0043066">
    <property type="term" value="P:negative regulation of apoptotic process"/>
    <property type="evidence" value="ECO:0007669"/>
    <property type="project" value="TreeGrafter"/>
</dbReference>
<dbReference type="Gene3D" id="1.10.1170.10">
    <property type="entry name" value="Inhibitor Of Apoptosis Protein (2mihbC-IAP-1), Chain A"/>
    <property type="match status" value="1"/>
</dbReference>
<name>A0A6J2XGT8_SITOR</name>
<dbReference type="CDD" id="cd00022">
    <property type="entry name" value="BIR"/>
    <property type="match status" value="1"/>
</dbReference>
<dbReference type="PANTHER" id="PTHR10044">
    <property type="entry name" value="INHIBITOR OF APOPTOSIS"/>
    <property type="match status" value="1"/>
</dbReference>
<dbReference type="SUPFAM" id="SSF57924">
    <property type="entry name" value="Inhibitor of apoptosis (IAP) repeat"/>
    <property type="match status" value="1"/>
</dbReference>
<dbReference type="GO" id="GO:0043027">
    <property type="term" value="F:cysteine-type endopeptidase inhibitor activity involved in apoptotic process"/>
    <property type="evidence" value="ECO:0007669"/>
    <property type="project" value="TreeGrafter"/>
</dbReference>
<gene>
    <name evidence="3" type="primary">LOC115878298</name>
</gene>
<dbReference type="KEGG" id="soy:115878298"/>
<sequence>MCLESFDKDIDNVAYKTYDTMLSTFNKWKGRLKPEILAGAGFYSILFSDVCKCYYCGVEIYDWLYDDCPVEEHYKFAPTSSFRTSYILPGYNYSGPGTKSEKRIARGDVGINSLDAACKEHDIAYSQSEDLSKRHASDKLLEDQD</sequence>
<dbReference type="GO" id="GO:0005198">
    <property type="term" value="F:structural molecule activity"/>
    <property type="evidence" value="ECO:0007669"/>
    <property type="project" value="InterPro"/>
</dbReference>
<organism evidence="2 3">
    <name type="scientific">Sitophilus oryzae</name>
    <name type="common">Rice weevil</name>
    <name type="synonym">Curculio oryzae</name>
    <dbReference type="NCBI Taxonomy" id="7048"/>
    <lineage>
        <taxon>Eukaryota</taxon>
        <taxon>Metazoa</taxon>
        <taxon>Ecdysozoa</taxon>
        <taxon>Arthropoda</taxon>
        <taxon>Hexapoda</taxon>
        <taxon>Insecta</taxon>
        <taxon>Pterygota</taxon>
        <taxon>Neoptera</taxon>
        <taxon>Endopterygota</taxon>
        <taxon>Coleoptera</taxon>
        <taxon>Polyphaga</taxon>
        <taxon>Cucujiformia</taxon>
        <taxon>Curculionidae</taxon>
        <taxon>Dryophthorinae</taxon>
        <taxon>Sitophilus</taxon>
    </lineage>
</organism>
<dbReference type="OrthoDB" id="8034187at2759"/>
<dbReference type="GO" id="GO:0061630">
    <property type="term" value="F:ubiquitin protein ligase activity"/>
    <property type="evidence" value="ECO:0007669"/>
    <property type="project" value="TreeGrafter"/>
</dbReference>
<evidence type="ECO:0000259" key="1">
    <source>
        <dbReference type="Pfam" id="PF08398"/>
    </source>
</evidence>
<dbReference type="PANTHER" id="PTHR10044:SF139">
    <property type="entry name" value="DEATH-ASSOCIATED INHIBITOR OF APOPTOSIS 2"/>
    <property type="match status" value="1"/>
</dbReference>
<evidence type="ECO:0000313" key="3">
    <source>
        <dbReference type="RefSeq" id="XP_030750613.1"/>
    </source>
</evidence>
<proteinExistence type="predicted"/>
<dbReference type="GeneID" id="115878298"/>
<dbReference type="GO" id="GO:0005737">
    <property type="term" value="C:cytoplasm"/>
    <property type="evidence" value="ECO:0007669"/>
    <property type="project" value="TreeGrafter"/>
</dbReference>
<keyword evidence="2" id="KW-1185">Reference proteome</keyword>
<feature type="domain" description="Phospholipase A2-like" evidence="1">
    <location>
        <begin position="85"/>
        <end position="141"/>
    </location>
</feature>
<dbReference type="InterPro" id="IPR001370">
    <property type="entry name" value="BIR_rpt"/>
</dbReference>
<protein>
    <submittedName>
        <fullName evidence="3">Death-associated inhibitor of apoptosis 1-like</fullName>
    </submittedName>
</protein>
<dbReference type="AlphaFoldDB" id="A0A6J2XGT8"/>
<dbReference type="InterPro" id="IPR050784">
    <property type="entry name" value="IAP"/>
</dbReference>
<dbReference type="Proteomes" id="UP000504635">
    <property type="component" value="Unplaced"/>
</dbReference>
<dbReference type="PROSITE" id="PS50143">
    <property type="entry name" value="BIR_REPEAT_2"/>
    <property type="match status" value="1"/>
</dbReference>
<dbReference type="GO" id="GO:0051726">
    <property type="term" value="P:regulation of cell cycle"/>
    <property type="evidence" value="ECO:0007669"/>
    <property type="project" value="TreeGrafter"/>
</dbReference>
<dbReference type="SMART" id="SM00238">
    <property type="entry name" value="BIR"/>
    <property type="match status" value="1"/>
</dbReference>